<feature type="compositionally biased region" description="Acidic residues" evidence="4">
    <location>
        <begin position="502"/>
        <end position="511"/>
    </location>
</feature>
<feature type="repeat" description="ANK" evidence="3">
    <location>
        <begin position="380"/>
        <end position="412"/>
    </location>
</feature>
<dbReference type="PROSITE" id="PS50297">
    <property type="entry name" value="ANK_REP_REGION"/>
    <property type="match status" value="2"/>
</dbReference>
<dbReference type="PANTHER" id="PTHR24171">
    <property type="entry name" value="ANKYRIN REPEAT DOMAIN-CONTAINING PROTEIN 39-RELATED"/>
    <property type="match status" value="1"/>
</dbReference>
<evidence type="ECO:0000313" key="5">
    <source>
        <dbReference type="EMBL" id="DAZ97988.1"/>
    </source>
</evidence>
<keyword evidence="2 3" id="KW-0040">ANK repeat</keyword>
<feature type="repeat" description="ANK" evidence="3">
    <location>
        <begin position="292"/>
        <end position="324"/>
    </location>
</feature>
<feature type="region of interest" description="Disordered" evidence="4">
    <location>
        <begin position="75"/>
        <end position="104"/>
    </location>
</feature>
<dbReference type="PROSITE" id="PS50088">
    <property type="entry name" value="ANK_REPEAT"/>
    <property type="match status" value="2"/>
</dbReference>
<gene>
    <name evidence="5" type="ORF">N0F65_005146</name>
</gene>
<reference evidence="5" key="1">
    <citation type="submission" date="2022-11" db="EMBL/GenBank/DDBJ databases">
        <authorList>
            <person name="Morgan W.R."/>
            <person name="Tartar A."/>
        </authorList>
    </citation>
    <scope>NUCLEOTIDE SEQUENCE</scope>
    <source>
        <strain evidence="5">ARSEF 373</strain>
    </source>
</reference>
<organism evidence="5 6">
    <name type="scientific">Lagenidium giganteum</name>
    <dbReference type="NCBI Taxonomy" id="4803"/>
    <lineage>
        <taxon>Eukaryota</taxon>
        <taxon>Sar</taxon>
        <taxon>Stramenopiles</taxon>
        <taxon>Oomycota</taxon>
        <taxon>Peronosporomycetes</taxon>
        <taxon>Pythiales</taxon>
        <taxon>Pythiaceae</taxon>
    </lineage>
</organism>
<keyword evidence="1" id="KW-0677">Repeat</keyword>
<dbReference type="Gene3D" id="1.25.40.20">
    <property type="entry name" value="Ankyrin repeat-containing domain"/>
    <property type="match status" value="2"/>
</dbReference>
<evidence type="ECO:0000256" key="1">
    <source>
        <dbReference type="ARBA" id="ARBA00022737"/>
    </source>
</evidence>
<dbReference type="PANTHER" id="PTHR24171:SF9">
    <property type="entry name" value="ANKYRIN REPEAT DOMAIN-CONTAINING PROTEIN 39"/>
    <property type="match status" value="1"/>
</dbReference>
<dbReference type="InterPro" id="IPR002110">
    <property type="entry name" value="Ankyrin_rpt"/>
</dbReference>
<feature type="region of interest" description="Disordered" evidence="4">
    <location>
        <begin position="1"/>
        <end position="29"/>
    </location>
</feature>
<dbReference type="Pfam" id="PF12796">
    <property type="entry name" value="Ank_2"/>
    <property type="match status" value="1"/>
</dbReference>
<dbReference type="EMBL" id="DAKRPA010000119">
    <property type="protein sequence ID" value="DAZ97988.1"/>
    <property type="molecule type" value="Genomic_DNA"/>
</dbReference>
<comment type="caution">
    <text evidence="5">The sequence shown here is derived from an EMBL/GenBank/DDBJ whole genome shotgun (WGS) entry which is preliminary data.</text>
</comment>
<name>A0AAV2YXS7_9STRA</name>
<keyword evidence="6" id="KW-1185">Reference proteome</keyword>
<dbReference type="InterPro" id="IPR036770">
    <property type="entry name" value="Ankyrin_rpt-contain_sf"/>
</dbReference>
<evidence type="ECO:0000256" key="3">
    <source>
        <dbReference type="PROSITE-ProRule" id="PRU00023"/>
    </source>
</evidence>
<evidence type="ECO:0000256" key="4">
    <source>
        <dbReference type="SAM" id="MobiDB-lite"/>
    </source>
</evidence>
<dbReference type="Pfam" id="PF00023">
    <property type="entry name" value="Ank"/>
    <property type="match status" value="1"/>
</dbReference>
<protein>
    <submittedName>
        <fullName evidence="5">Uncharacterized protein</fullName>
    </submittedName>
</protein>
<accession>A0AAV2YXS7</accession>
<evidence type="ECO:0000256" key="2">
    <source>
        <dbReference type="ARBA" id="ARBA00023043"/>
    </source>
</evidence>
<dbReference type="Proteomes" id="UP001146120">
    <property type="component" value="Unassembled WGS sequence"/>
</dbReference>
<reference evidence="5" key="2">
    <citation type="journal article" date="2023" name="Microbiol Resour">
        <title>Decontamination and Annotation of the Draft Genome Sequence of the Oomycete Lagenidium giganteum ARSEF 373.</title>
        <authorList>
            <person name="Morgan W.R."/>
            <person name="Tartar A."/>
        </authorList>
    </citation>
    <scope>NUCLEOTIDE SEQUENCE</scope>
    <source>
        <strain evidence="5">ARSEF 373</strain>
    </source>
</reference>
<dbReference type="SMART" id="SM00248">
    <property type="entry name" value="ANK"/>
    <property type="match status" value="3"/>
</dbReference>
<proteinExistence type="predicted"/>
<sequence>MLVTRRRQLPPQLGYAEDTEQEDVSRDDVERASVEYLSKHRQRLDARLRLEIEKRNEEHTRDEEELKRRQEALRAGAAPINSPAGKPAGALRKPGPQTPFKPPPVELPGIYVDVASLSVEQLRLVAQQQSVDELAPLNTRGKYHTRYMKDKYPIAGTQFKLERERELCIGAKKRLLLLKDSKHVAGSVWEKGKGRSGDRSLAQLPYRKLHFYIDKMSDVLRAESDDVAKEHAHRQIRLVGVEHQEGLEAFWGMLMTEHKREVIAWLKNHTFRDVNVAVTIGSDNSIHPNKDVGMTPLMAACRALSVGLVHGLLEQGADVNLTTANGDTAMHFIWRDWEPPKTTISHFREAADTAIRANQVYEILQALLSHGADVNAQNLFGESALQFCALHGLEDCVKLLIEHDADVNAVDRQGRNSVAIAQELNYDQLYRLLLNHQTIQRVRKKEHERRRDVLLLRQKRGTLTADWTESTDKLFARLAVLDRRAGHLRNQYVDRHGNVVVDDSDDEDEDEPKPQGHGHK</sequence>
<dbReference type="SUPFAM" id="SSF48403">
    <property type="entry name" value="Ankyrin repeat"/>
    <property type="match status" value="1"/>
</dbReference>
<evidence type="ECO:0000313" key="6">
    <source>
        <dbReference type="Proteomes" id="UP001146120"/>
    </source>
</evidence>
<feature type="region of interest" description="Disordered" evidence="4">
    <location>
        <begin position="496"/>
        <end position="520"/>
    </location>
</feature>
<dbReference type="AlphaFoldDB" id="A0AAV2YXS7"/>